<dbReference type="EMBL" id="SNZE01000004">
    <property type="protein sequence ID" value="TDR32307.1"/>
    <property type="molecule type" value="Genomic_DNA"/>
</dbReference>
<evidence type="ECO:0000256" key="1">
    <source>
        <dbReference type="SAM" id="MobiDB-lite"/>
    </source>
</evidence>
<dbReference type="Proteomes" id="UP000294480">
    <property type="component" value="Unassembled WGS sequence"/>
</dbReference>
<evidence type="ECO:0000256" key="2">
    <source>
        <dbReference type="SAM" id="SignalP"/>
    </source>
</evidence>
<dbReference type="OrthoDB" id="9766710at2"/>
<keyword evidence="4" id="KW-1185">Reference proteome</keyword>
<dbReference type="InterPro" id="IPR011990">
    <property type="entry name" value="TPR-like_helical_dom_sf"/>
</dbReference>
<dbReference type="RefSeq" id="WP_133619175.1">
    <property type="nucleotide sequence ID" value="NZ_SNZE01000004.1"/>
</dbReference>
<dbReference type="Gene3D" id="1.25.40.10">
    <property type="entry name" value="Tetratricopeptide repeat domain"/>
    <property type="match status" value="1"/>
</dbReference>
<dbReference type="AlphaFoldDB" id="A0A4R6YA13"/>
<reference evidence="3 4" key="1">
    <citation type="submission" date="2019-03" db="EMBL/GenBank/DDBJ databases">
        <title>Genomic Encyclopedia of Type Strains, Phase IV (KMG-IV): sequencing the most valuable type-strain genomes for metagenomic binning, comparative biology and taxonomic classification.</title>
        <authorList>
            <person name="Goeker M."/>
        </authorList>
    </citation>
    <scope>NUCLEOTIDE SEQUENCE [LARGE SCALE GENOMIC DNA]</scope>
    <source>
        <strain evidence="3 4">DSM 102852</strain>
    </source>
</reference>
<dbReference type="SUPFAM" id="SSF81901">
    <property type="entry name" value="HCP-like"/>
    <property type="match status" value="1"/>
</dbReference>
<accession>A0A4R6YA13</accession>
<evidence type="ECO:0008006" key="5">
    <source>
        <dbReference type="Google" id="ProtNLM"/>
    </source>
</evidence>
<name>A0A4R6YA13_9BURK</name>
<comment type="caution">
    <text evidence="3">The sequence shown here is derived from an EMBL/GenBank/DDBJ whole genome shotgun (WGS) entry which is preliminary data.</text>
</comment>
<organism evidence="3 4">
    <name type="scientific">Hydromonas duriensis</name>
    <dbReference type="NCBI Taxonomy" id="1527608"/>
    <lineage>
        <taxon>Bacteria</taxon>
        <taxon>Pseudomonadati</taxon>
        <taxon>Pseudomonadota</taxon>
        <taxon>Betaproteobacteria</taxon>
        <taxon>Burkholderiales</taxon>
        <taxon>Burkholderiaceae</taxon>
        <taxon>Hydromonas</taxon>
    </lineage>
</organism>
<proteinExistence type="predicted"/>
<gene>
    <name evidence="3" type="ORF">DFR44_10421</name>
</gene>
<evidence type="ECO:0000313" key="4">
    <source>
        <dbReference type="Proteomes" id="UP000294480"/>
    </source>
</evidence>
<keyword evidence="2" id="KW-0732">Signal</keyword>
<feature type="chain" id="PRO_5020472037" description="Tetratricopeptide repeat protein" evidence="2">
    <location>
        <begin position="26"/>
        <end position="450"/>
    </location>
</feature>
<protein>
    <recommendedName>
        <fullName evidence="5">Tetratricopeptide repeat protein</fullName>
    </recommendedName>
</protein>
<feature type="region of interest" description="Disordered" evidence="1">
    <location>
        <begin position="422"/>
        <end position="450"/>
    </location>
</feature>
<sequence length="450" mass="49766">MFKYRFRGWLVWVTAACLASGVVQAKTVAKKAERHATQYVLTDPVTGAVLPYTPYVLFTRHVSLADAGKVWYTDAQGRTRAIQGETPEDLNNPAAPVVLVQAEGKEGHMLLVNLHDVAGAGEQQTGQPTAAVDFKGAPYVLWNKVNHQALCGHSNAQGFTQAYFVPRNSGWDKEMYVLRLKGDQPCREVRASLINLFNTADSSAFEQGYDYAREHFVLNEKQESSFIYHHVGELIENKTASIDQGANKRMITRAIDLAKSTQDAGQLNMLGYSLGFERKDYKRGLPLIDQALSIKPNDCYFLNSKGYLLMRQGDLKQSRSFLEASDAACQANRAQLGGQEALDMAYPIAVNYAHLAENYGLSGDESMANDYFNRALKEGSARAKNELVEVARHLSEKNILNSANLQLFALYLAYAEKVDAENSDGQAEPAASAARVPEAEKKAKKQPKKK</sequence>
<feature type="signal peptide" evidence="2">
    <location>
        <begin position="1"/>
        <end position="25"/>
    </location>
</feature>
<evidence type="ECO:0000313" key="3">
    <source>
        <dbReference type="EMBL" id="TDR32307.1"/>
    </source>
</evidence>